<accession>A0A937DA69</accession>
<protein>
    <submittedName>
        <fullName evidence="1">DUF4249 domain-containing protein</fullName>
    </submittedName>
</protein>
<gene>
    <name evidence="1" type="ORF">JJQ60_13040</name>
</gene>
<dbReference type="Proteomes" id="UP000651057">
    <property type="component" value="Unassembled WGS sequence"/>
</dbReference>
<comment type="caution">
    <text evidence="1">The sequence shown here is derived from an EMBL/GenBank/DDBJ whole genome shotgun (WGS) entry which is preliminary data.</text>
</comment>
<dbReference type="Pfam" id="PF14054">
    <property type="entry name" value="DUF4249"/>
    <property type="match status" value="1"/>
</dbReference>
<evidence type="ECO:0000313" key="2">
    <source>
        <dbReference type="Proteomes" id="UP000651057"/>
    </source>
</evidence>
<dbReference type="EMBL" id="JAERQJ010000004">
    <property type="protein sequence ID" value="MBL0684447.1"/>
    <property type="molecule type" value="Genomic_DNA"/>
</dbReference>
<reference evidence="1" key="1">
    <citation type="submission" date="2021-01" db="EMBL/GenBank/DDBJ databases">
        <authorList>
            <person name="Zhong Y.L."/>
        </authorList>
    </citation>
    <scope>NUCLEOTIDE SEQUENCE</scope>
    <source>
        <strain evidence="1">KCTC 23302</strain>
    </source>
</reference>
<dbReference type="AlphaFoldDB" id="A0A937DA69"/>
<keyword evidence="2" id="KW-1185">Reference proteome</keyword>
<evidence type="ECO:0000313" key="1">
    <source>
        <dbReference type="EMBL" id="MBL0684447.1"/>
    </source>
</evidence>
<name>A0A937DA69_9FLAO</name>
<dbReference type="InterPro" id="IPR025345">
    <property type="entry name" value="DUF4249"/>
</dbReference>
<dbReference type="RefSeq" id="WP_201920635.1">
    <property type="nucleotide sequence ID" value="NZ_BAABAX010000003.1"/>
</dbReference>
<organism evidence="1 2">
    <name type="scientific">Aquimarina mytili</name>
    <dbReference type="NCBI Taxonomy" id="874423"/>
    <lineage>
        <taxon>Bacteria</taxon>
        <taxon>Pseudomonadati</taxon>
        <taxon>Bacteroidota</taxon>
        <taxon>Flavobacteriia</taxon>
        <taxon>Flavobacteriales</taxon>
        <taxon>Flavobacteriaceae</taxon>
        <taxon>Aquimarina</taxon>
    </lineage>
</organism>
<sequence>MKSYLKLIKYKRVSNILTLLLISSTMWYCVEPFEIETETFESILIINTTMTDEVKNQKVILSRTFRFEDSITPPELGAEIKVIEGSGIEYTFKAEDDNSGIYTSENEFAIEPGKEYALTIKTSDGRTYISDKVTLPQQTIIENVYAKQTTNDQGVEGVGIFVNTFDPTGNSRYYRYEYEETYRFKAPFWVETDVRAVEETNGEGETEISFEFDVRPLGERTCYGNSLSNEIIITDTNELSEDRLTDFLFRFIPADDKRLEDRYSILVKQLVQSREANEFYETLNSFSESESLFSQVQPGFITGNIVSETNPEEKVLGYFEVSSIATRRIFFNRADVLREDLPSFELECFEVTIAPAPFEPEEDFRRRLRAVINSNRLKFLAAAGGSPGGSVFTFVPRQCGDCTVFGKSNPPDFWVD</sequence>
<proteinExistence type="predicted"/>